<feature type="coiled-coil region" evidence="1">
    <location>
        <begin position="177"/>
        <end position="204"/>
    </location>
</feature>
<organism evidence="3 4">
    <name type="scientific">Aspergillus keveii</name>
    <dbReference type="NCBI Taxonomy" id="714993"/>
    <lineage>
        <taxon>Eukaryota</taxon>
        <taxon>Fungi</taxon>
        <taxon>Dikarya</taxon>
        <taxon>Ascomycota</taxon>
        <taxon>Pezizomycotina</taxon>
        <taxon>Eurotiomycetes</taxon>
        <taxon>Eurotiomycetidae</taxon>
        <taxon>Eurotiales</taxon>
        <taxon>Aspergillaceae</taxon>
        <taxon>Aspergillus</taxon>
        <taxon>Aspergillus subgen. Nidulantes</taxon>
    </lineage>
</organism>
<feature type="compositionally biased region" description="Polar residues" evidence="2">
    <location>
        <begin position="75"/>
        <end position="85"/>
    </location>
</feature>
<evidence type="ECO:0000313" key="3">
    <source>
        <dbReference type="EMBL" id="KAL2799460.1"/>
    </source>
</evidence>
<feature type="compositionally biased region" description="Polar residues" evidence="2">
    <location>
        <begin position="47"/>
        <end position="66"/>
    </location>
</feature>
<evidence type="ECO:0000256" key="1">
    <source>
        <dbReference type="SAM" id="Coils"/>
    </source>
</evidence>
<gene>
    <name evidence="3" type="ORF">BJX66DRAFT_292944</name>
</gene>
<accession>A0ABR4GK76</accession>
<evidence type="ECO:0000256" key="2">
    <source>
        <dbReference type="SAM" id="MobiDB-lite"/>
    </source>
</evidence>
<protein>
    <submittedName>
        <fullName evidence="3">Uncharacterized protein</fullName>
    </submittedName>
</protein>
<dbReference type="Proteomes" id="UP001610563">
    <property type="component" value="Unassembled WGS sequence"/>
</dbReference>
<dbReference type="EMBL" id="JBFTWV010000007">
    <property type="protein sequence ID" value="KAL2799460.1"/>
    <property type="molecule type" value="Genomic_DNA"/>
</dbReference>
<feature type="region of interest" description="Disordered" evidence="2">
    <location>
        <begin position="47"/>
        <end position="126"/>
    </location>
</feature>
<evidence type="ECO:0000313" key="4">
    <source>
        <dbReference type="Proteomes" id="UP001610563"/>
    </source>
</evidence>
<comment type="caution">
    <text evidence="3">The sequence shown here is derived from an EMBL/GenBank/DDBJ whole genome shotgun (WGS) entry which is preliminary data.</text>
</comment>
<keyword evidence="1" id="KW-0175">Coiled coil</keyword>
<proteinExistence type="predicted"/>
<sequence length="235" mass="25708">MTTIAQATQVLKVESQFFEIGSSGGRARLPPDTVIRAEQPPKIRFQLSASSANSSGRKAITTSTSVFRDPHEDLTTASKTNSIQPTHAAVLTTPRPNPPETGAEKPKKKPTTAASIKQSPSEKPAANTRCLIDAAEKVVQCARILDHANESRTQREAELQEETAALKQVTKNLKVSVQENETKCEQLEIQLRDLAKEVCELQKDLETARGHQELREFVVQMVTVLLAKTRNTGSG</sequence>
<name>A0ABR4GK76_9EURO</name>
<keyword evidence="4" id="KW-1185">Reference proteome</keyword>
<reference evidence="3 4" key="1">
    <citation type="submission" date="2024-07" db="EMBL/GenBank/DDBJ databases">
        <title>Section-level genome sequencing and comparative genomics of Aspergillus sections Usti and Cavernicolus.</title>
        <authorList>
            <consortium name="Lawrence Berkeley National Laboratory"/>
            <person name="Nybo J.L."/>
            <person name="Vesth T.C."/>
            <person name="Theobald S."/>
            <person name="Frisvad J.C."/>
            <person name="Larsen T.O."/>
            <person name="Kjaerboelling I."/>
            <person name="Rothschild-Mancinelli K."/>
            <person name="Lyhne E.K."/>
            <person name="Kogle M.E."/>
            <person name="Barry K."/>
            <person name="Clum A."/>
            <person name="Na H."/>
            <person name="Ledsgaard L."/>
            <person name="Lin J."/>
            <person name="Lipzen A."/>
            <person name="Kuo A."/>
            <person name="Riley R."/>
            <person name="Mondo S."/>
            <person name="Labutti K."/>
            <person name="Haridas S."/>
            <person name="Pangalinan J."/>
            <person name="Salamov A.A."/>
            <person name="Simmons B.A."/>
            <person name="Magnuson J.K."/>
            <person name="Chen J."/>
            <person name="Drula E."/>
            <person name="Henrissat B."/>
            <person name="Wiebenga A."/>
            <person name="Lubbers R.J."/>
            <person name="Gomes A.C."/>
            <person name="Makela M.R."/>
            <person name="Stajich J."/>
            <person name="Grigoriev I.V."/>
            <person name="Mortensen U.H."/>
            <person name="De Vries R.P."/>
            <person name="Baker S.E."/>
            <person name="Andersen M.R."/>
        </authorList>
    </citation>
    <scope>NUCLEOTIDE SEQUENCE [LARGE SCALE GENOMIC DNA]</scope>
    <source>
        <strain evidence="3 4">CBS 209.92</strain>
    </source>
</reference>